<keyword evidence="4" id="KW-0687">Ribonucleoprotein</keyword>
<evidence type="ECO:0000256" key="5">
    <source>
        <dbReference type="PROSITE-ProRule" id="PRU00176"/>
    </source>
</evidence>
<proteinExistence type="predicted"/>
<dbReference type="STRING" id="36022.A0A061ALY8"/>
<dbReference type="EMBL" id="LK052887">
    <property type="protein sequence ID" value="CDR38536.1"/>
    <property type="molecule type" value="Genomic_DNA"/>
</dbReference>
<feature type="region of interest" description="Disordered" evidence="6">
    <location>
        <begin position="187"/>
        <end position="340"/>
    </location>
</feature>
<feature type="compositionally biased region" description="Basic and acidic residues" evidence="6">
    <location>
        <begin position="280"/>
        <end position="340"/>
    </location>
</feature>
<evidence type="ECO:0000256" key="4">
    <source>
        <dbReference type="ARBA" id="ARBA00023274"/>
    </source>
</evidence>
<dbReference type="InterPro" id="IPR012677">
    <property type="entry name" value="Nucleotide-bd_a/b_plait_sf"/>
</dbReference>
<dbReference type="InterPro" id="IPR000504">
    <property type="entry name" value="RRM_dom"/>
</dbReference>
<reference evidence="9" key="3">
    <citation type="submission" date="2017-01" db="EMBL/GenBank/DDBJ databases">
        <authorList>
            <person name="Mah S.A."/>
            <person name="Swanson W.J."/>
            <person name="Moy G.W."/>
            <person name="Vacquier V.D."/>
        </authorList>
    </citation>
    <scope>NUCLEOTIDE SEQUENCE [LARGE SCALE GENOMIC DNA]</scope>
    <source>
        <strain evidence="9">65</strain>
    </source>
</reference>
<dbReference type="Pfam" id="PF12220">
    <property type="entry name" value="U1snRNP70_N"/>
    <property type="match status" value="1"/>
</dbReference>
<keyword evidence="3" id="KW-0539">Nucleus</keyword>
<evidence type="ECO:0000256" key="3">
    <source>
        <dbReference type="ARBA" id="ARBA00023242"/>
    </source>
</evidence>
<dbReference type="VEuPathDB" id="FungiDB:BON22_4143"/>
<dbReference type="Pfam" id="PF00076">
    <property type="entry name" value="RRM_1"/>
    <property type="match status" value="1"/>
</dbReference>
<feature type="domain" description="RRM" evidence="7">
    <location>
        <begin position="106"/>
        <end position="183"/>
    </location>
</feature>
<reference evidence="10" key="2">
    <citation type="journal article" date="2017" name="Genome Announc.">
        <title>Genome sequences of Cyberlindnera fabianii 65, Pichia kudriavzevii 129, and Saccharomyces cerevisiae 131 isolated from fermented masau fruits in Zimbabwe.</title>
        <authorList>
            <person name="van Rijswijck I.M.H."/>
            <person name="Derks M.F.L."/>
            <person name="Abee T."/>
            <person name="de Ridder D."/>
            <person name="Smid E.J."/>
        </authorList>
    </citation>
    <scope>NUCLEOTIDE SEQUENCE [LARGE SCALE GENOMIC DNA]</scope>
    <source>
        <strain evidence="10">65</strain>
    </source>
</reference>
<dbReference type="EMBL" id="MPUK01000008">
    <property type="protein sequence ID" value="ONH66253.1"/>
    <property type="molecule type" value="Genomic_DNA"/>
</dbReference>
<dbReference type="OrthoDB" id="4207594at2759"/>
<dbReference type="GO" id="GO:0071004">
    <property type="term" value="C:U2-type prespliceosome"/>
    <property type="evidence" value="ECO:0007669"/>
    <property type="project" value="TreeGrafter"/>
</dbReference>
<dbReference type="FunFam" id="3.30.70.330:FF:000132">
    <property type="entry name" value="Small nuclear ribonucleoprotein U11/U12 subunit 35"/>
    <property type="match status" value="1"/>
</dbReference>
<dbReference type="AlphaFoldDB" id="A0A061ALY8"/>
<dbReference type="GO" id="GO:0003729">
    <property type="term" value="F:mRNA binding"/>
    <property type="evidence" value="ECO:0007669"/>
    <property type="project" value="TreeGrafter"/>
</dbReference>
<evidence type="ECO:0000313" key="9">
    <source>
        <dbReference type="EMBL" id="ONH66253.1"/>
    </source>
</evidence>
<dbReference type="PANTHER" id="PTHR13952">
    <property type="entry name" value="U1 SMALL NUCLEAR RIBONUCLEOPROTEIN 70 KD"/>
    <property type="match status" value="1"/>
</dbReference>
<evidence type="ECO:0000256" key="2">
    <source>
        <dbReference type="ARBA" id="ARBA00022884"/>
    </source>
</evidence>
<reference evidence="8" key="1">
    <citation type="journal article" date="2014" name="Genome Announc.">
        <title>Genome sequence of the yeast Cyberlindnera fabianii (Hansenula fabianii).</title>
        <authorList>
            <person name="Freel K.C."/>
            <person name="Sarilar V."/>
            <person name="Neuveglise C."/>
            <person name="Devillers H."/>
            <person name="Friedrich A."/>
            <person name="Schacherer J."/>
        </authorList>
    </citation>
    <scope>NUCLEOTIDE SEQUENCE</scope>
    <source>
        <strain evidence="8">YJS4271</strain>
    </source>
</reference>
<protein>
    <submittedName>
        <fullName evidence="8">CYFA0S02e02784g1_1</fullName>
    </submittedName>
</protein>
<dbReference type="GO" id="GO:0071011">
    <property type="term" value="C:precatalytic spliceosome"/>
    <property type="evidence" value="ECO:0007669"/>
    <property type="project" value="TreeGrafter"/>
</dbReference>
<dbReference type="GO" id="GO:0030619">
    <property type="term" value="F:U1 snRNA binding"/>
    <property type="evidence" value="ECO:0007669"/>
    <property type="project" value="TreeGrafter"/>
</dbReference>
<organism evidence="8">
    <name type="scientific">Cyberlindnera fabianii</name>
    <name type="common">Yeast</name>
    <name type="synonym">Hansenula fabianii</name>
    <dbReference type="NCBI Taxonomy" id="36022"/>
    <lineage>
        <taxon>Eukaryota</taxon>
        <taxon>Fungi</taxon>
        <taxon>Dikarya</taxon>
        <taxon>Ascomycota</taxon>
        <taxon>Saccharomycotina</taxon>
        <taxon>Saccharomycetes</taxon>
        <taxon>Phaffomycetales</taxon>
        <taxon>Phaffomycetaceae</taxon>
        <taxon>Cyberlindnera</taxon>
    </lineage>
</organism>
<dbReference type="PANTHER" id="PTHR13952:SF5">
    <property type="entry name" value="U1 SMALL NUCLEAR RIBONUCLEOPROTEIN 70 KDA"/>
    <property type="match status" value="1"/>
</dbReference>
<dbReference type="InterPro" id="IPR051183">
    <property type="entry name" value="U1_U11-U12_snRNP_70-35kDa"/>
</dbReference>
<evidence type="ECO:0000313" key="10">
    <source>
        <dbReference type="Proteomes" id="UP000189513"/>
    </source>
</evidence>
<dbReference type="OMA" id="GRTTKGW"/>
<dbReference type="GO" id="GO:0000398">
    <property type="term" value="P:mRNA splicing, via spliceosome"/>
    <property type="evidence" value="ECO:0007669"/>
    <property type="project" value="TreeGrafter"/>
</dbReference>
<evidence type="ECO:0000259" key="7">
    <source>
        <dbReference type="PROSITE" id="PS50102"/>
    </source>
</evidence>
<evidence type="ECO:0000313" key="8">
    <source>
        <dbReference type="EMBL" id="CDR38536.1"/>
    </source>
</evidence>
<dbReference type="SUPFAM" id="SSF54928">
    <property type="entry name" value="RNA-binding domain, RBD"/>
    <property type="match status" value="1"/>
</dbReference>
<keyword evidence="2 5" id="KW-0694">RNA-binding</keyword>
<dbReference type="SMART" id="SM00360">
    <property type="entry name" value="RRM"/>
    <property type="match status" value="1"/>
</dbReference>
<keyword evidence="10" id="KW-1185">Reference proteome</keyword>
<comment type="subcellular location">
    <subcellularLocation>
        <location evidence="1">Nucleus</location>
    </subcellularLocation>
</comment>
<accession>A0A061ALY8</accession>
<dbReference type="PROSITE" id="PS50102">
    <property type="entry name" value="RRM"/>
    <property type="match status" value="1"/>
</dbReference>
<gene>
    <name evidence="9" type="ORF">BON22_4143</name>
    <name evidence="8" type="ORF">CYFA0S_02e02784g</name>
</gene>
<evidence type="ECO:0000256" key="1">
    <source>
        <dbReference type="ARBA" id="ARBA00004123"/>
    </source>
</evidence>
<dbReference type="Proteomes" id="UP000189513">
    <property type="component" value="Unassembled WGS sequence"/>
</dbReference>
<dbReference type="GO" id="GO:0005685">
    <property type="term" value="C:U1 snRNP"/>
    <property type="evidence" value="ECO:0007669"/>
    <property type="project" value="TreeGrafter"/>
</dbReference>
<feature type="compositionally biased region" description="Polar residues" evidence="6">
    <location>
        <begin position="267"/>
        <end position="279"/>
    </location>
</feature>
<feature type="compositionally biased region" description="Basic and acidic residues" evidence="6">
    <location>
        <begin position="58"/>
        <end position="87"/>
    </location>
</feature>
<feature type="compositionally biased region" description="Basic and acidic residues" evidence="6">
    <location>
        <begin position="242"/>
        <end position="265"/>
    </location>
</feature>
<feature type="region of interest" description="Disordered" evidence="6">
    <location>
        <begin position="58"/>
        <end position="96"/>
    </location>
</feature>
<sequence length="340" mass="39620">MTDTSKFRADVLKLFEPRPPLEYLEPIDIEPSKRKTTDISGIGSFLTKLEDYTKEEYPKIEHEETAQMKEQRLKREKKQQNKEKMDADFANWNPNEDPSVKGDPYCTVFVGRLDYATTEIDLQKEFTKFGPIERVRIVRDKEGKSRGYAFIVFERDSGARAAYKEGNNMKIGSRNILTDIERGRTGKTWLPRRLGGGVGGRGYSQKRHIPAVSTSSKRFDDQPSGMRSRGNGSRFPGHRGGRHDGFRSRYDPKESRGGYDSKDSRGGYQSRSNGYANHDSSTRYKARSERSERPQRREDIPRPERMDYSSRSRREDRDFHDRERDKVRESRHAERERVPY</sequence>
<name>A0A061ALY8_CYBFA</name>
<dbReference type="InterPro" id="IPR022023">
    <property type="entry name" value="U1snRNP70_N"/>
</dbReference>
<dbReference type="Gene3D" id="3.30.70.330">
    <property type="match status" value="1"/>
</dbReference>
<dbReference type="InterPro" id="IPR035979">
    <property type="entry name" value="RBD_domain_sf"/>
</dbReference>
<evidence type="ECO:0000256" key="6">
    <source>
        <dbReference type="SAM" id="MobiDB-lite"/>
    </source>
</evidence>